<dbReference type="InterPro" id="IPR011004">
    <property type="entry name" value="Trimer_LpxA-like_sf"/>
</dbReference>
<feature type="binding site" evidence="9">
    <location>
        <begin position="176"/>
        <end position="177"/>
    </location>
    <ligand>
        <name>alpha-D-glucose 1-phosphate</name>
        <dbReference type="ChEBI" id="CHEBI:58601"/>
    </ligand>
</feature>
<protein>
    <recommendedName>
        <fullName evidence="9">Glucose-1-phosphate adenylyltransferase</fullName>
        <ecNumber evidence="9">2.7.7.27</ecNumber>
    </recommendedName>
    <alternativeName>
        <fullName evidence="9">ADP-glucose pyrophosphorylase</fullName>
        <shortName evidence="9">ADPGlc PPase</shortName>
    </alternativeName>
    <alternativeName>
        <fullName evidence="9">ADP-glucose synthase</fullName>
    </alternativeName>
</protein>
<evidence type="ECO:0000256" key="4">
    <source>
        <dbReference type="ARBA" id="ARBA00022695"/>
    </source>
</evidence>
<sequence>MSRTLALILAGGEGRRLEPLTRDRAKPAVPFGSRYRIIDFALSNFANSGVLKIKVLTQYKSDSLNRHITRGWRLAAMLDNYVETVPAQMRTGPEWFKGSADAVYQNLNLITDEEPDFVFVFGADHVYRMDVRQMLHFHRETGADCTVAAIPMPVADAPSFGVIEMEPNGRMVGFQEKPKVEAAKTMPSDPTRILASMGNYIFTTDALVREIVRDAGRESAHDFGKSIISEMYKHSRVFVYDFAQNSVPGQGPKERGYWRDVGEIETYYRSNLDLVEVDPVFNLYNDRWPIFTAQHNYPPAKFVFADRESERVGMATDSLISEGCILSGGSVHRCVLSPQVRINSYSQVEESILFERVDIGRRCRIRKAIIDKNVEIPPGTVIGYDPQEDRRRFHVTSDGIVVIPKGMRIEGQR</sequence>
<dbReference type="KEGG" id="vin:AKJ08_0021"/>
<dbReference type="RefSeq" id="WP_050724205.1">
    <property type="nucleotide sequence ID" value="NZ_CP012332.1"/>
</dbReference>
<name>A0A0K1P950_9BACT</name>
<comment type="pathway">
    <text evidence="9">Glycan biosynthesis; glycogen biosynthesis.</text>
</comment>
<evidence type="ECO:0000259" key="10">
    <source>
        <dbReference type="Pfam" id="PF00483"/>
    </source>
</evidence>
<keyword evidence="7 9" id="KW-0320">Glycogen biosynthesis</keyword>
<evidence type="ECO:0000256" key="9">
    <source>
        <dbReference type="HAMAP-Rule" id="MF_00624"/>
    </source>
</evidence>
<dbReference type="GO" id="GO:0005978">
    <property type="term" value="P:glycogen biosynthetic process"/>
    <property type="evidence" value="ECO:0007669"/>
    <property type="project" value="UniProtKB-UniRule"/>
</dbReference>
<evidence type="ECO:0000256" key="7">
    <source>
        <dbReference type="ARBA" id="ARBA00023056"/>
    </source>
</evidence>
<keyword evidence="8 9" id="KW-0119">Carbohydrate metabolism</keyword>
<evidence type="ECO:0000256" key="1">
    <source>
        <dbReference type="ARBA" id="ARBA00010443"/>
    </source>
</evidence>
<dbReference type="Gene3D" id="3.90.550.10">
    <property type="entry name" value="Spore Coat Polysaccharide Biosynthesis Protein SpsA, Chain A"/>
    <property type="match status" value="1"/>
</dbReference>
<keyword evidence="3 9" id="KW-0808">Transferase</keyword>
<proteinExistence type="inferred from homology"/>
<dbReference type="EC" id="2.7.7.27" evidence="9"/>
<evidence type="ECO:0000256" key="6">
    <source>
        <dbReference type="ARBA" id="ARBA00022840"/>
    </source>
</evidence>
<comment type="subunit">
    <text evidence="9">Homotetramer.</text>
</comment>
<evidence type="ECO:0000259" key="11">
    <source>
        <dbReference type="Pfam" id="PF24894"/>
    </source>
</evidence>
<dbReference type="Gene3D" id="2.160.10.10">
    <property type="entry name" value="Hexapeptide repeat proteins"/>
    <property type="match status" value="1"/>
</dbReference>
<dbReference type="NCBIfam" id="NF002023">
    <property type="entry name" value="PRK00844.1"/>
    <property type="match status" value="1"/>
</dbReference>
<dbReference type="OrthoDB" id="9801810at2"/>
<dbReference type="Pfam" id="PF00483">
    <property type="entry name" value="NTP_transferase"/>
    <property type="match status" value="1"/>
</dbReference>
<reference evidence="12 13" key="1">
    <citation type="submission" date="2015-08" db="EMBL/GenBank/DDBJ databases">
        <authorList>
            <person name="Babu N.S."/>
            <person name="Beckwith C.J."/>
            <person name="Beseler K.G."/>
            <person name="Brison A."/>
            <person name="Carone J.V."/>
            <person name="Caskin T.P."/>
            <person name="Diamond M."/>
            <person name="Durham M.E."/>
            <person name="Foxe J.M."/>
            <person name="Go M."/>
            <person name="Henderson B.A."/>
            <person name="Jones I.B."/>
            <person name="McGettigan J.A."/>
            <person name="Micheletti S.J."/>
            <person name="Nasrallah M.E."/>
            <person name="Ortiz D."/>
            <person name="Piller C.R."/>
            <person name="Privatt S.R."/>
            <person name="Schneider S.L."/>
            <person name="Sharp S."/>
            <person name="Smith T.C."/>
            <person name="Stanton J.D."/>
            <person name="Ullery H.E."/>
            <person name="Wilson R.J."/>
            <person name="Serrano M.G."/>
            <person name="Buck G."/>
            <person name="Lee V."/>
            <person name="Wang Y."/>
            <person name="Carvalho R."/>
            <person name="Voegtly L."/>
            <person name="Shi R."/>
            <person name="Duckworth R."/>
            <person name="Johnson A."/>
            <person name="Loviza R."/>
            <person name="Walstead R."/>
            <person name="Shah Z."/>
            <person name="Kiflezghi M."/>
            <person name="Wade K."/>
            <person name="Ball S.L."/>
            <person name="Bradley K.W."/>
            <person name="Asai D.J."/>
            <person name="Bowman C.A."/>
            <person name="Russell D.A."/>
            <person name="Pope W.H."/>
            <person name="Jacobs-Sera D."/>
            <person name="Hendrix R.W."/>
            <person name="Hatfull G.F."/>
        </authorList>
    </citation>
    <scope>NUCLEOTIDE SEQUENCE [LARGE SCALE GENOMIC DNA]</scope>
    <source>
        <strain evidence="12 13">DSM 27710</strain>
    </source>
</reference>
<dbReference type="InterPro" id="IPR005836">
    <property type="entry name" value="ADP_Glu_pyroP_CS"/>
</dbReference>
<evidence type="ECO:0000313" key="12">
    <source>
        <dbReference type="EMBL" id="AKU89634.1"/>
    </source>
</evidence>
<evidence type="ECO:0000256" key="2">
    <source>
        <dbReference type="ARBA" id="ARBA00022600"/>
    </source>
</evidence>
<dbReference type="InterPro" id="IPR005835">
    <property type="entry name" value="NTP_transferase_dom"/>
</dbReference>
<evidence type="ECO:0000313" key="13">
    <source>
        <dbReference type="Proteomes" id="UP000055590"/>
    </source>
</evidence>
<dbReference type="Pfam" id="PF24894">
    <property type="entry name" value="Hexapep_GlmU"/>
    <property type="match status" value="1"/>
</dbReference>
<accession>A0A0K1P950</accession>
<dbReference type="NCBIfam" id="NF001947">
    <property type="entry name" value="PRK00725.1"/>
    <property type="match status" value="1"/>
</dbReference>
<evidence type="ECO:0000256" key="3">
    <source>
        <dbReference type="ARBA" id="ARBA00022679"/>
    </source>
</evidence>
<dbReference type="GO" id="GO:0005524">
    <property type="term" value="F:ATP binding"/>
    <property type="evidence" value="ECO:0007669"/>
    <property type="project" value="UniProtKB-KW"/>
</dbReference>
<dbReference type="UniPathway" id="UPA00164"/>
<dbReference type="PROSITE" id="PS00810">
    <property type="entry name" value="ADP_GLC_PYROPHOSPH_3"/>
    <property type="match status" value="1"/>
</dbReference>
<dbReference type="PANTHER" id="PTHR43523">
    <property type="entry name" value="GLUCOSE-1-PHOSPHATE ADENYLYLTRANSFERASE-RELATED"/>
    <property type="match status" value="1"/>
</dbReference>
<evidence type="ECO:0000256" key="5">
    <source>
        <dbReference type="ARBA" id="ARBA00022741"/>
    </source>
</evidence>
<dbReference type="CDD" id="cd02508">
    <property type="entry name" value="ADP_Glucose_PP"/>
    <property type="match status" value="1"/>
</dbReference>
<keyword evidence="5 9" id="KW-0547">Nucleotide-binding</keyword>
<organism evidence="12 13">
    <name type="scientific">Vulgatibacter incomptus</name>
    <dbReference type="NCBI Taxonomy" id="1391653"/>
    <lineage>
        <taxon>Bacteria</taxon>
        <taxon>Pseudomonadati</taxon>
        <taxon>Myxococcota</taxon>
        <taxon>Myxococcia</taxon>
        <taxon>Myxococcales</taxon>
        <taxon>Cystobacterineae</taxon>
        <taxon>Vulgatibacteraceae</taxon>
        <taxon>Vulgatibacter</taxon>
    </lineage>
</organism>
<dbReference type="STRING" id="1391653.AKJ08_0021"/>
<evidence type="ECO:0000256" key="8">
    <source>
        <dbReference type="ARBA" id="ARBA00023277"/>
    </source>
</evidence>
<dbReference type="InterPro" id="IPR011831">
    <property type="entry name" value="ADP-Glc_PPase"/>
</dbReference>
<comment type="caution">
    <text evidence="9">Lacks conserved residue(s) required for the propagation of feature annotation.</text>
</comment>
<dbReference type="CDD" id="cd04651">
    <property type="entry name" value="LbH_G1P_AT_C"/>
    <property type="match status" value="1"/>
</dbReference>
<dbReference type="InterPro" id="IPR056818">
    <property type="entry name" value="GlmU/GlgC-like_hexapep"/>
</dbReference>
<feature type="site" description="Could play a key role in the communication between the regulatory and the substrate sites" evidence="9">
    <location>
        <position position="58"/>
    </location>
</feature>
<dbReference type="NCBIfam" id="TIGR02091">
    <property type="entry name" value="glgC"/>
    <property type="match status" value="1"/>
</dbReference>
<keyword evidence="6 9" id="KW-0067">ATP-binding</keyword>
<comment type="similarity">
    <text evidence="1 9">Belongs to the bacterial/plant glucose-1-phosphate adenylyltransferase family.</text>
</comment>
<dbReference type="EMBL" id="CP012332">
    <property type="protein sequence ID" value="AKU89634.1"/>
    <property type="molecule type" value="Genomic_DNA"/>
</dbReference>
<dbReference type="InterPro" id="IPR029044">
    <property type="entry name" value="Nucleotide-diphossugar_trans"/>
</dbReference>
<dbReference type="PATRIC" id="fig|1391653.3.peg.19"/>
<dbReference type="HAMAP" id="MF_00624">
    <property type="entry name" value="GlgC"/>
    <property type="match status" value="1"/>
</dbReference>
<dbReference type="SUPFAM" id="SSF53448">
    <property type="entry name" value="Nucleotide-diphospho-sugar transferases"/>
    <property type="match status" value="1"/>
</dbReference>
<feature type="binding site" evidence="9">
    <location>
        <position position="161"/>
    </location>
    <ligand>
        <name>alpha-D-glucose 1-phosphate</name>
        <dbReference type="ChEBI" id="CHEBI:58601"/>
    </ligand>
</feature>
<feature type="domain" description="Nucleotidyl transferase" evidence="10">
    <location>
        <begin position="6"/>
        <end position="274"/>
    </location>
</feature>
<keyword evidence="13" id="KW-1185">Reference proteome</keyword>
<keyword evidence="4 9" id="KW-0548">Nucleotidyltransferase</keyword>
<dbReference type="PANTHER" id="PTHR43523:SF2">
    <property type="entry name" value="GLUCOSE-1-PHOSPHATE ADENYLYLTRANSFERASE"/>
    <property type="match status" value="1"/>
</dbReference>
<dbReference type="GO" id="GO:0008878">
    <property type="term" value="F:glucose-1-phosphate adenylyltransferase activity"/>
    <property type="evidence" value="ECO:0007669"/>
    <property type="project" value="UniProtKB-UniRule"/>
</dbReference>
<feature type="domain" description="Glucose-1-phosphate adenylyltransferase/Bifunctional protein GlmU-like C-terminal hexapeptide" evidence="11">
    <location>
        <begin position="298"/>
        <end position="403"/>
    </location>
</feature>
<gene>
    <name evidence="9" type="primary">glgC</name>
    <name evidence="12" type="ORF">AKJ08_0021</name>
</gene>
<dbReference type="Proteomes" id="UP000055590">
    <property type="component" value="Chromosome"/>
</dbReference>
<dbReference type="SUPFAM" id="SSF51161">
    <property type="entry name" value="Trimeric LpxA-like enzymes"/>
    <property type="match status" value="1"/>
</dbReference>
<comment type="function">
    <text evidence="9">Involved in the biosynthesis of ADP-glucose, a building block required for the elongation reactions to produce glycogen. Catalyzes the reaction between ATP and alpha-D-glucose 1-phosphate (G1P) to produce pyrophosphate and ADP-Glc.</text>
</comment>
<dbReference type="AlphaFoldDB" id="A0A0K1P950"/>
<dbReference type="PROSITE" id="PS00809">
    <property type="entry name" value="ADP_GLC_PYROPHOSPH_2"/>
    <property type="match status" value="1"/>
</dbReference>
<feature type="binding site" evidence="9">
    <location>
        <position position="196"/>
    </location>
    <ligand>
        <name>alpha-D-glucose 1-phosphate</name>
        <dbReference type="ChEBI" id="CHEBI:58601"/>
    </ligand>
</feature>
<feature type="site" description="Could play a key role in the communication between the regulatory and the substrate sites" evidence="9">
    <location>
        <position position="95"/>
    </location>
</feature>
<dbReference type="InterPro" id="IPR023049">
    <property type="entry name" value="GlgC_bac"/>
</dbReference>
<comment type="catalytic activity">
    <reaction evidence="9">
        <text>alpha-D-glucose 1-phosphate + ATP + H(+) = ADP-alpha-D-glucose + diphosphate</text>
        <dbReference type="Rhea" id="RHEA:12120"/>
        <dbReference type="ChEBI" id="CHEBI:15378"/>
        <dbReference type="ChEBI" id="CHEBI:30616"/>
        <dbReference type="ChEBI" id="CHEBI:33019"/>
        <dbReference type="ChEBI" id="CHEBI:57498"/>
        <dbReference type="ChEBI" id="CHEBI:58601"/>
        <dbReference type="EC" id="2.7.7.27"/>
    </reaction>
</comment>
<keyword evidence="2 9" id="KW-0321">Glycogen metabolism</keyword>